<evidence type="ECO:0000256" key="1">
    <source>
        <dbReference type="SAM" id="Phobius"/>
    </source>
</evidence>
<keyword evidence="3" id="KW-1185">Reference proteome</keyword>
<gene>
    <name evidence="2" type="ORF">BSYN_27480</name>
</gene>
<protein>
    <submittedName>
        <fullName evidence="2">Uncharacterized protein</fullName>
    </submittedName>
</protein>
<evidence type="ECO:0000313" key="3">
    <source>
        <dbReference type="Proteomes" id="UP001496674"/>
    </source>
</evidence>
<evidence type="ECO:0000313" key="2">
    <source>
        <dbReference type="EMBL" id="BEH00484.1"/>
    </source>
</evidence>
<feature type="transmembrane region" description="Helical" evidence="1">
    <location>
        <begin position="82"/>
        <end position="106"/>
    </location>
</feature>
<dbReference type="RefSeq" id="WP_353331866.1">
    <property type="nucleotide sequence ID" value="NZ_AP028055.1"/>
</dbReference>
<organism evidence="2 3">
    <name type="scientific">Bacteroides sedimenti</name>
    <dbReference type="NCBI Taxonomy" id="2136147"/>
    <lineage>
        <taxon>Bacteria</taxon>
        <taxon>Pseudomonadati</taxon>
        <taxon>Bacteroidota</taxon>
        <taxon>Bacteroidia</taxon>
        <taxon>Bacteroidales</taxon>
        <taxon>Bacteroidaceae</taxon>
        <taxon>Bacteroides</taxon>
    </lineage>
</organism>
<feature type="transmembrane region" description="Helical" evidence="1">
    <location>
        <begin position="45"/>
        <end position="70"/>
    </location>
</feature>
<keyword evidence="1" id="KW-1133">Transmembrane helix</keyword>
<reference evidence="2 3" key="1">
    <citation type="submission" date="2023-04" db="EMBL/GenBank/DDBJ databases">
        <title>Draft genome sequence of acteroides sedimenti strain YN3PY1.</title>
        <authorList>
            <person name="Yoshida N."/>
        </authorList>
    </citation>
    <scope>NUCLEOTIDE SEQUENCE [LARGE SCALE GENOMIC DNA]</scope>
    <source>
        <strain evidence="2 3">YN3PY1</strain>
    </source>
</reference>
<feature type="transmembrane region" description="Helical" evidence="1">
    <location>
        <begin position="126"/>
        <end position="148"/>
    </location>
</feature>
<accession>A0ABN6ZDL1</accession>
<name>A0ABN6ZDL1_9BACE</name>
<dbReference type="EMBL" id="AP028055">
    <property type="protein sequence ID" value="BEH00484.1"/>
    <property type="molecule type" value="Genomic_DNA"/>
</dbReference>
<sequence length="152" mass="17256">MKPDKFSRYTLYLLLLICTVTAGFYFGGAKVVSEIHALVPVYTGLLIWVVVGLLSIALAIVIFFVIIKFIDRYRRSPKEAVRSVLGLFILAFLMFFCWLCSNGNLLSLPGYKGQYNTQVWIKITDMFIYSTYVLIGAAALFIIGFFIARKVR</sequence>
<dbReference type="Proteomes" id="UP001496674">
    <property type="component" value="Chromosome"/>
</dbReference>
<proteinExistence type="predicted"/>
<keyword evidence="1" id="KW-0812">Transmembrane</keyword>
<keyword evidence="1" id="KW-0472">Membrane</keyword>
<feature type="transmembrane region" description="Helical" evidence="1">
    <location>
        <begin position="12"/>
        <end position="33"/>
    </location>
</feature>